<protein>
    <recommendedName>
        <fullName evidence="4">DUF4348 domain-containing protein</fullName>
    </recommendedName>
</protein>
<feature type="signal peptide" evidence="1">
    <location>
        <begin position="1"/>
        <end position="21"/>
    </location>
</feature>
<dbReference type="RefSeq" id="WP_109193352.1">
    <property type="nucleotide sequence ID" value="NZ_CP029255.1"/>
</dbReference>
<dbReference type="AlphaFoldDB" id="A0A2S1YPI6"/>
<name>A0A2S1YPI6_9FLAO</name>
<reference evidence="2 3" key="1">
    <citation type="submission" date="2018-05" db="EMBL/GenBank/DDBJ databases">
        <title>Genome sequencing of Flavobacterium sp. HYN0056.</title>
        <authorList>
            <person name="Yi H."/>
            <person name="Baek C."/>
        </authorList>
    </citation>
    <scope>NUCLEOTIDE SEQUENCE [LARGE SCALE GENOMIC DNA]</scope>
    <source>
        <strain evidence="2 3">HYN0056</strain>
    </source>
</reference>
<evidence type="ECO:0008006" key="4">
    <source>
        <dbReference type="Google" id="ProtNLM"/>
    </source>
</evidence>
<proteinExistence type="predicted"/>
<dbReference type="Gene3D" id="3.10.450.410">
    <property type="match status" value="1"/>
</dbReference>
<dbReference type="InterPro" id="IPR025590">
    <property type="entry name" value="DUF4348"/>
</dbReference>
<evidence type="ECO:0000313" key="3">
    <source>
        <dbReference type="Proteomes" id="UP000245250"/>
    </source>
</evidence>
<keyword evidence="3" id="KW-1185">Reference proteome</keyword>
<keyword evidence="1" id="KW-0732">Signal</keyword>
<dbReference type="EMBL" id="CP029255">
    <property type="protein sequence ID" value="AWK05922.1"/>
    <property type="molecule type" value="Genomic_DNA"/>
</dbReference>
<dbReference type="KEGG" id="fcr:HYN56_17500"/>
<dbReference type="Pfam" id="PF14254">
    <property type="entry name" value="DUF4348"/>
    <property type="match status" value="1"/>
</dbReference>
<dbReference type="Proteomes" id="UP000245250">
    <property type="component" value="Chromosome"/>
</dbReference>
<dbReference type="OrthoDB" id="1043604at2"/>
<feature type="chain" id="PRO_5015391220" description="DUF4348 domain-containing protein" evidence="1">
    <location>
        <begin position="22"/>
        <end position="133"/>
    </location>
</feature>
<accession>A0A2S1YPI6</accession>
<evidence type="ECO:0000313" key="2">
    <source>
        <dbReference type="EMBL" id="AWK05922.1"/>
    </source>
</evidence>
<organism evidence="2 3">
    <name type="scientific">Flavobacterium crocinum</name>
    <dbReference type="NCBI Taxonomy" id="2183896"/>
    <lineage>
        <taxon>Bacteria</taxon>
        <taxon>Pseudomonadati</taxon>
        <taxon>Bacteroidota</taxon>
        <taxon>Flavobacteriia</taxon>
        <taxon>Flavobacteriales</taxon>
        <taxon>Flavobacteriaceae</taxon>
        <taxon>Flavobacterium</taxon>
    </lineage>
</organism>
<gene>
    <name evidence="2" type="ORF">HYN56_17500</name>
</gene>
<sequence>MKKYFLMFFVLIASLSSASYAQNTKTTVEDFNIFFDKFNSDSKFQVSRVIFPLKYQVNNEDFELTDYTMSKDKYKVLTLNRKSDEKYLKRTLSIKKHKATLQQRGLDNGIYVDYIFELKDNKWFLKTWIDQST</sequence>
<evidence type="ECO:0000256" key="1">
    <source>
        <dbReference type="SAM" id="SignalP"/>
    </source>
</evidence>